<name>A0A0K2SN97_LIMPI</name>
<gene>
    <name evidence="9" type="ORF">LIP_2453</name>
</gene>
<keyword evidence="10" id="KW-1185">Reference proteome</keyword>
<dbReference type="Gene3D" id="1.10.3720.10">
    <property type="entry name" value="MetI-like"/>
    <property type="match status" value="1"/>
</dbReference>
<dbReference type="RefSeq" id="WP_082726240.1">
    <property type="nucleotide sequence ID" value="NZ_AP014924.1"/>
</dbReference>
<comment type="subcellular location">
    <subcellularLocation>
        <location evidence="1 7">Cell membrane</location>
        <topology evidence="1 7">Multi-pass membrane protein</topology>
    </subcellularLocation>
</comment>
<feature type="transmembrane region" description="Helical" evidence="7">
    <location>
        <begin position="32"/>
        <end position="56"/>
    </location>
</feature>
<dbReference type="EMBL" id="AP014924">
    <property type="protein sequence ID" value="BAS28294.1"/>
    <property type="molecule type" value="Genomic_DNA"/>
</dbReference>
<dbReference type="CDD" id="cd06261">
    <property type="entry name" value="TM_PBP2"/>
    <property type="match status" value="1"/>
</dbReference>
<feature type="transmembrane region" description="Helical" evidence="7">
    <location>
        <begin position="203"/>
        <end position="228"/>
    </location>
</feature>
<dbReference type="STRING" id="1555112.LIP_2453"/>
<dbReference type="InterPro" id="IPR035906">
    <property type="entry name" value="MetI-like_sf"/>
</dbReference>
<evidence type="ECO:0000256" key="4">
    <source>
        <dbReference type="ARBA" id="ARBA00022692"/>
    </source>
</evidence>
<accession>A0A0K2SN97</accession>
<evidence type="ECO:0000313" key="10">
    <source>
        <dbReference type="Proteomes" id="UP000065807"/>
    </source>
</evidence>
<evidence type="ECO:0000256" key="2">
    <source>
        <dbReference type="ARBA" id="ARBA00022448"/>
    </source>
</evidence>
<reference evidence="10" key="1">
    <citation type="submission" date="2015-07" db="EMBL/GenBank/DDBJ databases">
        <title>Complete genome sequence and phylogenetic analysis of Limnochorda pilosa.</title>
        <authorList>
            <person name="Watanabe M."/>
            <person name="Kojima H."/>
            <person name="Fukui M."/>
        </authorList>
    </citation>
    <scope>NUCLEOTIDE SEQUENCE [LARGE SCALE GENOMIC DNA]</scope>
    <source>
        <strain evidence="10">HC45</strain>
    </source>
</reference>
<dbReference type="KEGG" id="lpil:LIP_2453"/>
<evidence type="ECO:0000256" key="5">
    <source>
        <dbReference type="ARBA" id="ARBA00022989"/>
    </source>
</evidence>
<keyword evidence="3" id="KW-1003">Cell membrane</keyword>
<feature type="transmembrane region" description="Helical" evidence="7">
    <location>
        <begin position="128"/>
        <end position="150"/>
    </location>
</feature>
<organism evidence="9 10">
    <name type="scientific">Limnochorda pilosa</name>
    <dbReference type="NCBI Taxonomy" id="1555112"/>
    <lineage>
        <taxon>Bacteria</taxon>
        <taxon>Bacillati</taxon>
        <taxon>Bacillota</taxon>
        <taxon>Limnochordia</taxon>
        <taxon>Limnochordales</taxon>
        <taxon>Limnochordaceae</taxon>
        <taxon>Limnochorda</taxon>
    </lineage>
</organism>
<keyword evidence="2 7" id="KW-0813">Transport</keyword>
<dbReference type="PANTHER" id="PTHR43744:SF12">
    <property type="entry name" value="ABC TRANSPORTER PERMEASE PROTEIN MG189-RELATED"/>
    <property type="match status" value="1"/>
</dbReference>
<feature type="transmembrane region" description="Helical" evidence="7">
    <location>
        <begin position="95"/>
        <end position="116"/>
    </location>
</feature>
<feature type="transmembrane region" description="Helical" evidence="7">
    <location>
        <begin position="162"/>
        <end position="182"/>
    </location>
</feature>
<evidence type="ECO:0000259" key="8">
    <source>
        <dbReference type="PROSITE" id="PS50928"/>
    </source>
</evidence>
<feature type="transmembrane region" description="Helical" evidence="7">
    <location>
        <begin position="261"/>
        <end position="282"/>
    </location>
</feature>
<sequence length="297" mass="33272">MRALGEARVERHGWRALAPGTARSRAALVRALVYLGLAALAAVFLYPLVLMVFTAFKSTREIFMDPFGLPSGWSLKPFLDVWGRARFSVYFRNSVLVTSLSTVVVLACSSLSAYALARYRFRFNGMLYLFFLAGIMIPIRLGVLPLFLLMRDLHLLNTHASLVLTYAASGMPMSVFLLAGFFRTLPKELEYAARIDGCTEFQTFYRVMLPLVRPGLATVTIVNFVPWWNDFFFPLLFIQSDHLKTIPLGMTVFFGQYMTDWGLLFAGMLIASLPLLVVYLVMSRQFIAGLTAGAVKG</sequence>
<dbReference type="GO" id="GO:0005886">
    <property type="term" value="C:plasma membrane"/>
    <property type="evidence" value="ECO:0007669"/>
    <property type="project" value="UniProtKB-SubCell"/>
</dbReference>
<keyword evidence="6 7" id="KW-0472">Membrane</keyword>
<evidence type="ECO:0000256" key="1">
    <source>
        <dbReference type="ARBA" id="ARBA00004651"/>
    </source>
</evidence>
<protein>
    <submittedName>
        <fullName evidence="9">Sugar ABC transporter permease</fullName>
    </submittedName>
</protein>
<evidence type="ECO:0000313" key="9">
    <source>
        <dbReference type="EMBL" id="BAS28294.1"/>
    </source>
</evidence>
<feature type="domain" description="ABC transmembrane type-1" evidence="8">
    <location>
        <begin position="91"/>
        <end position="282"/>
    </location>
</feature>
<dbReference type="InterPro" id="IPR000515">
    <property type="entry name" value="MetI-like"/>
</dbReference>
<dbReference type="Pfam" id="PF00528">
    <property type="entry name" value="BPD_transp_1"/>
    <property type="match status" value="1"/>
</dbReference>
<dbReference type="GO" id="GO:0055085">
    <property type="term" value="P:transmembrane transport"/>
    <property type="evidence" value="ECO:0007669"/>
    <property type="project" value="InterPro"/>
</dbReference>
<dbReference type="AlphaFoldDB" id="A0A0K2SN97"/>
<reference evidence="10" key="2">
    <citation type="journal article" date="2016" name="Int. J. Syst. Evol. Microbiol.">
        <title>Complete genome sequence and cell structure of Limnochorda pilosa, a Gram-negative spore-former within the phylum Firmicutes.</title>
        <authorList>
            <person name="Watanabe M."/>
            <person name="Kojima H."/>
            <person name="Fukui M."/>
        </authorList>
    </citation>
    <scope>NUCLEOTIDE SEQUENCE [LARGE SCALE GENOMIC DNA]</scope>
    <source>
        <strain evidence="10">HC45</strain>
    </source>
</reference>
<dbReference type="PROSITE" id="PS50928">
    <property type="entry name" value="ABC_TM1"/>
    <property type="match status" value="1"/>
</dbReference>
<dbReference type="SUPFAM" id="SSF161098">
    <property type="entry name" value="MetI-like"/>
    <property type="match status" value="1"/>
</dbReference>
<dbReference type="OrthoDB" id="9772609at2"/>
<evidence type="ECO:0000256" key="7">
    <source>
        <dbReference type="RuleBase" id="RU363032"/>
    </source>
</evidence>
<dbReference type="PANTHER" id="PTHR43744">
    <property type="entry name" value="ABC TRANSPORTER PERMEASE PROTEIN MG189-RELATED-RELATED"/>
    <property type="match status" value="1"/>
</dbReference>
<comment type="similarity">
    <text evidence="7">Belongs to the binding-protein-dependent transport system permease family.</text>
</comment>
<evidence type="ECO:0000256" key="6">
    <source>
        <dbReference type="ARBA" id="ARBA00023136"/>
    </source>
</evidence>
<evidence type="ECO:0000256" key="3">
    <source>
        <dbReference type="ARBA" id="ARBA00022475"/>
    </source>
</evidence>
<keyword evidence="4 7" id="KW-0812">Transmembrane</keyword>
<proteinExistence type="inferred from homology"/>
<dbReference type="Proteomes" id="UP000065807">
    <property type="component" value="Chromosome"/>
</dbReference>
<keyword evidence="5 7" id="KW-1133">Transmembrane helix</keyword>